<proteinExistence type="predicted"/>
<evidence type="ECO:0000313" key="1">
    <source>
        <dbReference type="EMBL" id="JAD42206.1"/>
    </source>
</evidence>
<sequence length="17" mass="2044">MIKHNTLSYIKRTILLV</sequence>
<dbReference type="AlphaFoldDB" id="A0A0A8ZTT9"/>
<dbReference type="EMBL" id="GBRH01255689">
    <property type="protein sequence ID" value="JAD42206.1"/>
    <property type="molecule type" value="Transcribed_RNA"/>
</dbReference>
<reference evidence="1" key="1">
    <citation type="submission" date="2014-09" db="EMBL/GenBank/DDBJ databases">
        <authorList>
            <person name="Magalhaes I.L.F."/>
            <person name="Oliveira U."/>
            <person name="Santos F.R."/>
            <person name="Vidigal T.H.D.A."/>
            <person name="Brescovit A.D."/>
            <person name="Santos A.J."/>
        </authorList>
    </citation>
    <scope>NUCLEOTIDE SEQUENCE</scope>
    <source>
        <tissue evidence="1">Shoot tissue taken approximately 20 cm above the soil surface</tissue>
    </source>
</reference>
<name>A0A0A8ZTT9_ARUDO</name>
<accession>A0A0A8ZTT9</accession>
<protein>
    <submittedName>
        <fullName evidence="1">Uncharacterized protein</fullName>
    </submittedName>
</protein>
<reference evidence="1" key="2">
    <citation type="journal article" date="2015" name="Data Brief">
        <title>Shoot transcriptome of the giant reed, Arundo donax.</title>
        <authorList>
            <person name="Barrero R.A."/>
            <person name="Guerrero F.D."/>
            <person name="Moolhuijzen P."/>
            <person name="Goolsby J.A."/>
            <person name="Tidwell J."/>
            <person name="Bellgard S.E."/>
            <person name="Bellgard M.I."/>
        </authorList>
    </citation>
    <scope>NUCLEOTIDE SEQUENCE</scope>
    <source>
        <tissue evidence="1">Shoot tissue taken approximately 20 cm above the soil surface</tissue>
    </source>
</reference>
<organism evidence="1">
    <name type="scientific">Arundo donax</name>
    <name type="common">Giant reed</name>
    <name type="synonym">Donax arundinaceus</name>
    <dbReference type="NCBI Taxonomy" id="35708"/>
    <lineage>
        <taxon>Eukaryota</taxon>
        <taxon>Viridiplantae</taxon>
        <taxon>Streptophyta</taxon>
        <taxon>Embryophyta</taxon>
        <taxon>Tracheophyta</taxon>
        <taxon>Spermatophyta</taxon>
        <taxon>Magnoliopsida</taxon>
        <taxon>Liliopsida</taxon>
        <taxon>Poales</taxon>
        <taxon>Poaceae</taxon>
        <taxon>PACMAD clade</taxon>
        <taxon>Arundinoideae</taxon>
        <taxon>Arundineae</taxon>
        <taxon>Arundo</taxon>
    </lineage>
</organism>